<dbReference type="InterPro" id="IPR018713">
    <property type="entry name" value="MPAB/Lcp_cat_dom"/>
</dbReference>
<dbReference type="GO" id="GO:0016491">
    <property type="term" value="F:oxidoreductase activity"/>
    <property type="evidence" value="ECO:0007669"/>
    <property type="project" value="InterPro"/>
</dbReference>
<dbReference type="AlphaFoldDB" id="E5XSL0"/>
<evidence type="ECO:0000313" key="3">
    <source>
        <dbReference type="EMBL" id="EFV12687.2"/>
    </source>
</evidence>
<dbReference type="PANTHER" id="PTHR37539:SF1">
    <property type="entry name" value="ER-BOUND OXYGENASE MPAB_MPAB'_RUBBER OXYGENASE CATALYTIC DOMAIN-CONTAINING PROTEIN"/>
    <property type="match status" value="1"/>
</dbReference>
<feature type="compositionally biased region" description="Basic and acidic residues" evidence="1">
    <location>
        <begin position="1"/>
        <end position="14"/>
    </location>
</feature>
<dbReference type="PANTHER" id="PTHR37539">
    <property type="entry name" value="SECRETED PROTEIN-RELATED"/>
    <property type="match status" value="1"/>
</dbReference>
<accession>E5XSL0</accession>
<gene>
    <name evidence="3" type="ORF">HMPREF9336_02482</name>
</gene>
<dbReference type="InterPro" id="IPR037473">
    <property type="entry name" value="Lcp-like"/>
</dbReference>
<organism evidence="3 4">
    <name type="scientific">Segniliparus rugosus (strain ATCC BAA-974 / DSM 45345 / CCUG 50838 / CIP 108380 / JCM 13579 / CDC 945)</name>
    <dbReference type="NCBI Taxonomy" id="679197"/>
    <lineage>
        <taxon>Bacteria</taxon>
        <taxon>Bacillati</taxon>
        <taxon>Actinomycetota</taxon>
        <taxon>Actinomycetes</taxon>
        <taxon>Mycobacteriales</taxon>
        <taxon>Segniliparaceae</taxon>
        <taxon>Segniliparus</taxon>
    </lineage>
</organism>
<protein>
    <recommendedName>
        <fullName evidence="2">ER-bound oxygenase mpaB/mpaB'/Rubber oxygenase catalytic domain-containing protein</fullName>
    </recommendedName>
</protein>
<feature type="domain" description="ER-bound oxygenase mpaB/mpaB'/Rubber oxygenase catalytic" evidence="2">
    <location>
        <begin position="179"/>
        <end position="391"/>
    </location>
</feature>
<name>E5XSL0_SEGRC</name>
<dbReference type="STRING" id="679197.HMPREF9336_02482"/>
<sequence length="485" mass="54007">MGRNTDRKAERDMTQDLAQQSKNIGAGRHPYDYYWRAGDELRPAPPRLRFLDHWTYARRNQLVPWIDFQERPRETPLVTLLLDHHWQGDERMDAVVARFRETGMAQGRKLLEQALERGIGSLDDPPQELVALFEELDNPPPWHDPAEVERGRQLWLDTSLVGKLGMAIGDVFGTFVGDEVAYATGATGRFMTDFGRRGLETNTWFLHITAKGGLARSGIGFKDTVRLRLMHAQVRAGLRRSWGDELEAPASENTAERPHAGFARHGNPISAAMVMIAATTFGLQSLLIDRQHGRKRTWADLDATMAYWSYIAHLLGVPDEIIPRNAAQGIEIMDYGVAHAGGPSEWTDVQIGAAVNGSGWRGRVKRALVTPFLGVMAYYGGPDIVRAMVRGTDMRAARFEPWILPYRVFAHADVGLRRALDRLPGAARRAAAREDDPFWRLAVLVGKAFARLEGVRVASYDHHNATAGIALGEAVPGVGRCPMGR</sequence>
<evidence type="ECO:0000313" key="4">
    <source>
        <dbReference type="Proteomes" id="UP000004816"/>
    </source>
</evidence>
<dbReference type="Pfam" id="PF09995">
    <property type="entry name" value="MPAB_Lcp_cat"/>
    <property type="match status" value="1"/>
</dbReference>
<evidence type="ECO:0000259" key="2">
    <source>
        <dbReference type="Pfam" id="PF09995"/>
    </source>
</evidence>
<evidence type="ECO:0000256" key="1">
    <source>
        <dbReference type="SAM" id="MobiDB-lite"/>
    </source>
</evidence>
<reference evidence="3 4" key="1">
    <citation type="journal article" date="2011" name="Stand. Genomic Sci.">
        <title>High quality draft genome sequence of Segniliparus rugosus CDC 945(T)= (ATCC BAA-974(T)).</title>
        <authorList>
            <person name="Earl A.M."/>
            <person name="Desjardins C.A."/>
            <person name="Fitzgerald M.G."/>
            <person name="Arachchi H.M."/>
            <person name="Zeng Q."/>
            <person name="Mehta T."/>
            <person name="Griggs A."/>
            <person name="Birren B.W."/>
            <person name="Toney N.C."/>
            <person name="Carr J."/>
            <person name="Posey J."/>
            <person name="Butler W.R."/>
        </authorList>
    </citation>
    <scope>NUCLEOTIDE SEQUENCE [LARGE SCALE GENOMIC DNA]</scope>
    <source>
        <strain evidence="4">ATCC BAA-974 / DSM 45345 / CCUG 50838 / CIP 108380 / JCM 13579 / CDC 945</strain>
    </source>
</reference>
<feature type="region of interest" description="Disordered" evidence="1">
    <location>
        <begin position="1"/>
        <end position="22"/>
    </location>
</feature>
<comment type="caution">
    <text evidence="3">The sequence shown here is derived from an EMBL/GenBank/DDBJ whole genome shotgun (WGS) entry which is preliminary data.</text>
</comment>
<dbReference type="Proteomes" id="UP000004816">
    <property type="component" value="Unassembled WGS sequence"/>
</dbReference>
<dbReference type="eggNOG" id="ENOG5033TDY">
    <property type="taxonomic scope" value="Bacteria"/>
</dbReference>
<dbReference type="HOGENOM" id="CLU_044205_0_0_11"/>
<dbReference type="EMBL" id="ACZI02000002">
    <property type="protein sequence ID" value="EFV12687.2"/>
    <property type="molecule type" value="Genomic_DNA"/>
</dbReference>
<proteinExistence type="predicted"/>
<keyword evidence="4" id="KW-1185">Reference proteome</keyword>